<accession>A0A7W9MV65</accession>
<organism evidence="1 2">
    <name type="scientific">Kribbella italica</name>
    <dbReference type="NCBI Taxonomy" id="1540520"/>
    <lineage>
        <taxon>Bacteria</taxon>
        <taxon>Bacillati</taxon>
        <taxon>Actinomycetota</taxon>
        <taxon>Actinomycetes</taxon>
        <taxon>Propionibacteriales</taxon>
        <taxon>Kribbellaceae</taxon>
        <taxon>Kribbella</taxon>
    </lineage>
</organism>
<evidence type="ECO:0000313" key="2">
    <source>
        <dbReference type="Proteomes" id="UP000549971"/>
    </source>
</evidence>
<sequence length="320" mass="35609">MSQRYVEIALQNLRTESPHQLDHVARDARAYSVRELHPAFHTSYDWHSCVHMHWLLVRLLPEATDPEPIRKALDQNLTADALAAEAAYLRSSPSFERPYGWAWALVLAAAVRQSPDAARWSEAMSPLVDAIVDLSLEWLQGAARPVRSGVHSNSAFALALLYDAAEALGQDKLTQAVRDKARAWFAEDREYPLQWEPSGEDFLSPGLSEADLMRRVLTEDEFAEWLPAFLPDLTALRPVEVRYPVDGRQGHLQGLNLTRAWQLAALSDALPEREPALRATVAAHLDAALPSVTSGDFNHDHWLATFAYLAQGGALVGPSR</sequence>
<reference evidence="1 2" key="1">
    <citation type="submission" date="2020-08" db="EMBL/GenBank/DDBJ databases">
        <title>Sequencing the genomes of 1000 actinobacteria strains.</title>
        <authorList>
            <person name="Klenk H.-P."/>
        </authorList>
    </citation>
    <scope>NUCLEOTIDE SEQUENCE [LARGE SCALE GENOMIC DNA]</scope>
    <source>
        <strain evidence="1 2">DSM 28967</strain>
    </source>
</reference>
<keyword evidence="2" id="KW-1185">Reference proteome</keyword>
<proteinExistence type="predicted"/>
<evidence type="ECO:0000313" key="1">
    <source>
        <dbReference type="EMBL" id="MBB5836942.1"/>
    </source>
</evidence>
<dbReference type="InterPro" id="IPR021365">
    <property type="entry name" value="DUF2891"/>
</dbReference>
<gene>
    <name evidence="1" type="ORF">HDA39_003676</name>
</gene>
<dbReference type="EMBL" id="JACHMY010000001">
    <property type="protein sequence ID" value="MBB5836942.1"/>
    <property type="molecule type" value="Genomic_DNA"/>
</dbReference>
<comment type="caution">
    <text evidence="1">The sequence shown here is derived from an EMBL/GenBank/DDBJ whole genome shotgun (WGS) entry which is preliminary data.</text>
</comment>
<dbReference type="AlphaFoldDB" id="A0A7W9MV65"/>
<evidence type="ECO:0008006" key="3">
    <source>
        <dbReference type="Google" id="ProtNLM"/>
    </source>
</evidence>
<dbReference type="RefSeq" id="WP_184796551.1">
    <property type="nucleotide sequence ID" value="NZ_JACHMY010000001.1"/>
</dbReference>
<dbReference type="Pfam" id="PF11199">
    <property type="entry name" value="DUF2891"/>
    <property type="match status" value="1"/>
</dbReference>
<dbReference type="Proteomes" id="UP000549971">
    <property type="component" value="Unassembled WGS sequence"/>
</dbReference>
<name>A0A7W9MV65_9ACTN</name>
<protein>
    <recommendedName>
        <fullName evidence="3">DUF2891 family protein</fullName>
    </recommendedName>
</protein>